<keyword evidence="1" id="KW-0645">Protease</keyword>
<dbReference type="FunFam" id="3.40.140.10:FF:000001">
    <property type="entry name" value="26S proteasome non-ATPase regulatory subunit"/>
    <property type="match status" value="1"/>
</dbReference>
<dbReference type="SMART" id="SM00232">
    <property type="entry name" value="JAB_MPN"/>
    <property type="match status" value="1"/>
</dbReference>
<accession>A0A3P9LAJ0</accession>
<dbReference type="SUPFAM" id="SSF102712">
    <property type="entry name" value="JAB1/MPN domain"/>
    <property type="match status" value="1"/>
</dbReference>
<dbReference type="Ensembl" id="ENSORLT00020034430.1">
    <property type="protein sequence ID" value="ENSORLP00020017711.1"/>
    <property type="gene ID" value="ENSORLG00020018709.1"/>
</dbReference>
<dbReference type="Gene3D" id="3.40.140.10">
    <property type="entry name" value="Cytidine Deaminase, domain 2"/>
    <property type="match status" value="1"/>
</dbReference>
<evidence type="ECO:0000256" key="2">
    <source>
        <dbReference type="ARBA" id="ARBA00022723"/>
    </source>
</evidence>
<evidence type="ECO:0000256" key="4">
    <source>
        <dbReference type="ARBA" id="ARBA00022833"/>
    </source>
</evidence>
<proteinExistence type="inferred from homology"/>
<comment type="similarity">
    <text evidence="8">Belongs to the peptidase M67A family. PSMD14 subfamily.</text>
</comment>
<dbReference type="Pfam" id="PF23594">
    <property type="entry name" value="RPN11_C"/>
    <property type="match status" value="1"/>
</dbReference>
<evidence type="ECO:0000256" key="5">
    <source>
        <dbReference type="ARBA" id="ARBA00022942"/>
    </source>
</evidence>
<name>A0A3P9LAJ0_ORYLA</name>
<dbReference type="InterPro" id="IPR056263">
    <property type="entry name" value="RPN11_C"/>
</dbReference>
<reference key="1">
    <citation type="journal article" date="2007" name="Nature">
        <title>The medaka draft genome and insights into vertebrate genome evolution.</title>
        <authorList>
            <person name="Kasahara M."/>
            <person name="Naruse K."/>
            <person name="Sasaki S."/>
            <person name="Nakatani Y."/>
            <person name="Qu W."/>
            <person name="Ahsan B."/>
            <person name="Yamada T."/>
            <person name="Nagayasu Y."/>
            <person name="Doi K."/>
            <person name="Kasai Y."/>
            <person name="Jindo T."/>
            <person name="Kobayashi D."/>
            <person name="Shimada A."/>
            <person name="Toyoda A."/>
            <person name="Kuroki Y."/>
            <person name="Fujiyama A."/>
            <person name="Sasaki T."/>
            <person name="Shimizu A."/>
            <person name="Asakawa S."/>
            <person name="Shimizu N."/>
            <person name="Hashimoto S."/>
            <person name="Yang J."/>
            <person name="Lee Y."/>
            <person name="Matsushima K."/>
            <person name="Sugano S."/>
            <person name="Sakaizumi M."/>
            <person name="Narita T."/>
            <person name="Ohishi K."/>
            <person name="Haga S."/>
            <person name="Ohta F."/>
            <person name="Nomoto H."/>
            <person name="Nogata K."/>
            <person name="Morishita T."/>
            <person name="Endo T."/>
            <person name="Shin-I T."/>
            <person name="Takeda H."/>
            <person name="Morishita S."/>
            <person name="Kohara Y."/>
        </authorList>
    </citation>
    <scope>NUCLEOTIDE SEQUENCE [LARGE SCALE GENOMIC DNA]</scope>
    <source>
        <strain>Hd-rR</strain>
    </source>
</reference>
<dbReference type="GO" id="GO:0046872">
    <property type="term" value="F:metal ion binding"/>
    <property type="evidence" value="ECO:0007669"/>
    <property type="project" value="UniProtKB-KW"/>
</dbReference>
<feature type="domain" description="MPN" evidence="13">
    <location>
        <begin position="31"/>
        <end position="166"/>
    </location>
</feature>
<keyword evidence="2" id="KW-0479">Metal-binding</keyword>
<evidence type="ECO:0000256" key="12">
    <source>
        <dbReference type="ARBA" id="ARBA00078982"/>
    </source>
</evidence>
<dbReference type="InterPro" id="IPR037518">
    <property type="entry name" value="MPN"/>
</dbReference>
<dbReference type="InterPro" id="IPR050242">
    <property type="entry name" value="JAMM_MPN+_peptidase_M67A"/>
</dbReference>
<reference evidence="14 15" key="2">
    <citation type="submission" date="2017-04" db="EMBL/GenBank/DDBJ databases">
        <title>CpG methylation of centromeres and impact of large insertions on vertebrate speciation.</title>
        <authorList>
            <person name="Ichikawa K."/>
            <person name="Yoshimura J."/>
            <person name="Morishita S."/>
        </authorList>
    </citation>
    <scope>NUCLEOTIDE SEQUENCE</scope>
    <source>
        <strain evidence="14 15">HNI</strain>
    </source>
</reference>
<evidence type="ECO:0000256" key="7">
    <source>
        <dbReference type="ARBA" id="ARBA00060194"/>
    </source>
</evidence>
<dbReference type="Pfam" id="PF01398">
    <property type="entry name" value="JAB"/>
    <property type="match status" value="1"/>
</dbReference>
<comment type="function">
    <text evidence="7">Component of the 26S proteasome, a multiprotein complex involved in the ATP-dependent degradation of ubiquitinated proteins. This complex plays a key role in the maintenance of protein homeostasis by removing misfolded or damaged proteins, which could impair cellular functions, and by removing proteins whose functions are no longer required. Therefore, the proteasome participates in numerous cellular processes, including cell cycle progression, apoptosis, or DNA damage repair. The PSMD14 subunit is a metalloprotease that specifically cleaves 'Lys-63'-linked polyubiquitin chains within the complex. Plays a role in response to double-strand breaks (DSBs): acts as a regulator of non-homologous end joining (NHEJ) by cleaving 'Lys-63'-linked polyubiquitin, thereby promoting retention of JMJD2A/KDM4A on chromatin and restricting TP53BP1 accumulation. Also involved in homologous recombination repair by promoting RAD51 loading.</text>
</comment>
<evidence type="ECO:0000256" key="9">
    <source>
        <dbReference type="ARBA" id="ARBA00065289"/>
    </source>
</evidence>
<keyword evidence="5" id="KW-0647">Proteasome</keyword>
<comment type="subunit">
    <text evidence="9">Component of the 19S proteasome regulatory particle complex. The 26S proteasome consists of a 20S core particle (CP) and two 19S regulatory subunits (RP). The regulatory particle is made of a lid composed of 9 subunits including PSMD4, a base containing 6 ATPases and few additional components. Within the complex, PSMD4 interacts with subunit PSMD7 through their respective MPN domain. Interacts with TXNL1.</text>
</comment>
<dbReference type="GO" id="GO:0008237">
    <property type="term" value="F:metallopeptidase activity"/>
    <property type="evidence" value="ECO:0007669"/>
    <property type="project" value="UniProtKB-KW"/>
</dbReference>
<evidence type="ECO:0000313" key="14">
    <source>
        <dbReference type="Ensembl" id="ENSORLP00020017711.1"/>
    </source>
</evidence>
<dbReference type="PROSITE" id="PS50249">
    <property type="entry name" value="MPN"/>
    <property type="match status" value="1"/>
</dbReference>
<evidence type="ECO:0000256" key="3">
    <source>
        <dbReference type="ARBA" id="ARBA00022801"/>
    </source>
</evidence>
<dbReference type="GO" id="GO:0006508">
    <property type="term" value="P:proteolysis"/>
    <property type="evidence" value="ECO:0007669"/>
    <property type="project" value="UniProtKB-KW"/>
</dbReference>
<keyword evidence="4" id="KW-0862">Zinc</keyword>
<organism evidence="14 15">
    <name type="scientific">Oryzias latipes</name>
    <name type="common">Japanese rice fish</name>
    <name type="synonym">Japanese killifish</name>
    <dbReference type="NCBI Taxonomy" id="8090"/>
    <lineage>
        <taxon>Eukaryota</taxon>
        <taxon>Metazoa</taxon>
        <taxon>Chordata</taxon>
        <taxon>Craniata</taxon>
        <taxon>Vertebrata</taxon>
        <taxon>Euteleostomi</taxon>
        <taxon>Actinopterygii</taxon>
        <taxon>Neopterygii</taxon>
        <taxon>Teleostei</taxon>
        <taxon>Neoteleostei</taxon>
        <taxon>Acanthomorphata</taxon>
        <taxon>Ovalentaria</taxon>
        <taxon>Atherinomorphae</taxon>
        <taxon>Beloniformes</taxon>
        <taxon>Adrianichthyidae</taxon>
        <taxon>Oryziinae</taxon>
        <taxon>Oryzias</taxon>
    </lineage>
</organism>
<evidence type="ECO:0000256" key="8">
    <source>
        <dbReference type="ARBA" id="ARBA00061051"/>
    </source>
</evidence>
<dbReference type="AlphaFoldDB" id="A0A3P9LAJ0"/>
<evidence type="ECO:0000259" key="13">
    <source>
        <dbReference type="PROSITE" id="PS50249"/>
    </source>
</evidence>
<dbReference type="PANTHER" id="PTHR10410">
    <property type="entry name" value="EUKARYOTIC TRANSLATION INITIATION FACTOR 3 -RELATED"/>
    <property type="match status" value="1"/>
</dbReference>
<evidence type="ECO:0000256" key="10">
    <source>
        <dbReference type="ARBA" id="ARBA00068188"/>
    </source>
</evidence>
<protein>
    <recommendedName>
        <fullName evidence="10">26S proteasome non-ATPase regulatory subunit 14</fullName>
    </recommendedName>
    <alternativeName>
        <fullName evidence="11 12">26S Proteasome regulatory subunit RPN11</fullName>
    </alternativeName>
</protein>
<sequence length="316" mass="34881">MDRLLRLGGGMPGLGQGPPTDAPAVDTAEQVYISSLALLKMLKHGRAGVPMEVMGLMLGEFVDDYTVRVIDVFAMPQSGTGVSVEAVDPVFQAKMLDMLKQTGRPEMVVGWYHSHPGFGCWLSGVDINTQQSFEALSERAVAVVVDPIQSVKGKVVIDAFRLINANMMVLGHEPRQTTSNLGHLNKPSIQALIHGLNRHYYSITINYRKNELEQKASLLLSNLIPLCFMDSQQLQTALSSSSSTPCFLFMMLPDTNFITFSFQAVEEEDKMTPEQLAIKNVGKQDPKRHLEEHVDVLMTSNIVQCLAAMLDTVVFQ</sequence>
<dbReference type="InterPro" id="IPR000555">
    <property type="entry name" value="JAMM/MPN+_dom"/>
</dbReference>
<dbReference type="CDD" id="cd08069">
    <property type="entry name" value="MPN_RPN11_CSN5"/>
    <property type="match status" value="1"/>
</dbReference>
<dbReference type="Proteomes" id="UP000265180">
    <property type="component" value="Chromosome 3"/>
</dbReference>
<dbReference type="GO" id="GO:0022624">
    <property type="term" value="C:proteasome accessory complex"/>
    <property type="evidence" value="ECO:0007669"/>
    <property type="project" value="UniProtKB-ARBA"/>
</dbReference>
<evidence type="ECO:0000313" key="15">
    <source>
        <dbReference type="Proteomes" id="UP000265180"/>
    </source>
</evidence>
<reference evidence="14" key="4">
    <citation type="submission" date="2025-09" db="UniProtKB">
        <authorList>
            <consortium name="Ensembl"/>
        </authorList>
    </citation>
    <scope>IDENTIFICATION</scope>
    <source>
        <strain evidence="14">HNI</strain>
    </source>
</reference>
<reference evidence="14" key="3">
    <citation type="submission" date="2025-08" db="UniProtKB">
        <authorList>
            <consortium name="Ensembl"/>
        </authorList>
    </citation>
    <scope>IDENTIFICATION</scope>
    <source>
        <strain evidence="14">HNI</strain>
    </source>
</reference>
<evidence type="ECO:0000256" key="1">
    <source>
        <dbReference type="ARBA" id="ARBA00022670"/>
    </source>
</evidence>
<keyword evidence="6" id="KW-0482">Metalloprotease</keyword>
<keyword evidence="3" id="KW-0378">Hydrolase</keyword>
<evidence type="ECO:0000256" key="6">
    <source>
        <dbReference type="ARBA" id="ARBA00023049"/>
    </source>
</evidence>
<evidence type="ECO:0000256" key="11">
    <source>
        <dbReference type="ARBA" id="ARBA00077355"/>
    </source>
</evidence>